<dbReference type="GO" id="GO:0015031">
    <property type="term" value="P:protein transport"/>
    <property type="evidence" value="ECO:0007669"/>
    <property type="project" value="UniProtKB-KW"/>
</dbReference>
<dbReference type="PANTHER" id="PTHR13269:SF6">
    <property type="entry name" value="NUCLEOPORIN NDC1"/>
    <property type="match status" value="1"/>
</dbReference>
<evidence type="ECO:0000256" key="3">
    <source>
        <dbReference type="ARBA" id="ARBA00005760"/>
    </source>
</evidence>
<evidence type="ECO:0000256" key="7">
    <source>
        <dbReference type="ARBA" id="ARBA00022927"/>
    </source>
</evidence>
<comment type="similarity">
    <text evidence="3">Belongs to the NDC1 family.</text>
</comment>
<name>A0A8J5X9K1_DIALT</name>
<evidence type="ECO:0000256" key="11">
    <source>
        <dbReference type="ARBA" id="ARBA00023136"/>
    </source>
</evidence>
<keyword evidence="5" id="KW-0812">Transmembrane</keyword>
<dbReference type="GO" id="GO:0030674">
    <property type="term" value="F:protein-macromolecule adaptor activity"/>
    <property type="evidence" value="ECO:0007669"/>
    <property type="project" value="TreeGrafter"/>
</dbReference>
<evidence type="ECO:0000256" key="5">
    <source>
        <dbReference type="ARBA" id="ARBA00022692"/>
    </source>
</evidence>
<gene>
    <name evidence="13" type="ORF">KFE25_014098</name>
</gene>
<keyword evidence="12" id="KW-0539">Nucleus</keyword>
<evidence type="ECO:0000313" key="13">
    <source>
        <dbReference type="EMBL" id="KAG8459253.1"/>
    </source>
</evidence>
<dbReference type="Proteomes" id="UP000751190">
    <property type="component" value="Unassembled WGS sequence"/>
</dbReference>
<evidence type="ECO:0000256" key="8">
    <source>
        <dbReference type="ARBA" id="ARBA00022989"/>
    </source>
</evidence>
<keyword evidence="7" id="KW-0653">Protein transport</keyword>
<evidence type="ECO:0000256" key="9">
    <source>
        <dbReference type="ARBA" id="ARBA00023010"/>
    </source>
</evidence>
<evidence type="ECO:0000256" key="1">
    <source>
        <dbReference type="ARBA" id="ARBA00004232"/>
    </source>
</evidence>
<comment type="caution">
    <text evidence="13">The sequence shown here is derived from an EMBL/GenBank/DDBJ whole genome shotgun (WGS) entry which is preliminary data.</text>
</comment>
<dbReference type="InterPro" id="IPR019049">
    <property type="entry name" value="Nucleoporin_prot_Ndc1/Nup"/>
</dbReference>
<evidence type="ECO:0000256" key="10">
    <source>
        <dbReference type="ARBA" id="ARBA00023132"/>
    </source>
</evidence>
<evidence type="ECO:0000256" key="6">
    <source>
        <dbReference type="ARBA" id="ARBA00022816"/>
    </source>
</evidence>
<evidence type="ECO:0000256" key="2">
    <source>
        <dbReference type="ARBA" id="ARBA00004567"/>
    </source>
</evidence>
<dbReference type="GO" id="GO:0031965">
    <property type="term" value="C:nuclear membrane"/>
    <property type="evidence" value="ECO:0007669"/>
    <property type="project" value="UniProtKB-SubCell"/>
</dbReference>
<dbReference type="PANTHER" id="PTHR13269">
    <property type="entry name" value="NUCLEOPORIN NDC1"/>
    <property type="match status" value="1"/>
</dbReference>
<evidence type="ECO:0000256" key="12">
    <source>
        <dbReference type="ARBA" id="ARBA00023242"/>
    </source>
</evidence>
<proteinExistence type="inferred from homology"/>
<reference evidence="13" key="1">
    <citation type="submission" date="2021-05" db="EMBL/GenBank/DDBJ databases">
        <title>The genome of the haptophyte Pavlova lutheri (Diacronema luteri, Pavlovales) - a model for lipid biosynthesis in eukaryotic algae.</title>
        <authorList>
            <person name="Hulatt C.J."/>
            <person name="Posewitz M.C."/>
        </authorList>
    </citation>
    <scope>NUCLEOTIDE SEQUENCE</scope>
    <source>
        <strain evidence="13">NIVA-4/92</strain>
    </source>
</reference>
<dbReference type="AlphaFoldDB" id="A0A8J5X9K1"/>
<evidence type="ECO:0008006" key="15">
    <source>
        <dbReference type="Google" id="ProtNLM"/>
    </source>
</evidence>
<sequence>MPPDAHAQWSSARDREHMFACLAYLYACVCACFLAAQLVLGAPLASLAATPLRATKTFAALAIVLAQHRRIALSLLVPIAAPAEPPSAWAAMRSALVRELYTRARLAPAALLAASVAVRELLALEAGGRAGAGVDTPAPWVTACTPTDGGGTAGSGGGDGVGAFDAAKGTAAPTHTCYAPELALAAAWVIVCAAGSLCAYSDARARLRWPLLQQDLFLRLRPRALPTLARAGRASARAAALLVAAATLIPVSALAPAARALHALRVRRAPPAHLALPAAGARALLLVPLEHWLRLILAGGGGGGEGEGALLLLGALRPIAPPLTQHLAFLDLALLARLEPRRRAPLFANRAGAGLHQTVSVCVGALTAVRERARALGAYAAAGGTGVPPIGLPAALWVHWQRAVYARLCADAIVLPADGACWAANALGALLSASRAEDRLGTAQSAGLVGTALNALVAALDALETPALRALLPQARGGAARAGGGGGACAAGDTPQQRRLSALLPARKPTHASEQLAHAHARVTGALRSSVHLLIASFAPHVGPADVSVECRPRLKHFLAGVA</sequence>
<dbReference type="GO" id="GO:0070762">
    <property type="term" value="C:nuclear pore transmembrane ring"/>
    <property type="evidence" value="ECO:0007669"/>
    <property type="project" value="TreeGrafter"/>
</dbReference>
<keyword evidence="11" id="KW-0472">Membrane</keyword>
<dbReference type="GO" id="GO:0006999">
    <property type="term" value="P:nuclear pore organization"/>
    <property type="evidence" value="ECO:0007669"/>
    <property type="project" value="TreeGrafter"/>
</dbReference>
<dbReference type="GO" id="GO:0051028">
    <property type="term" value="P:mRNA transport"/>
    <property type="evidence" value="ECO:0007669"/>
    <property type="project" value="UniProtKB-KW"/>
</dbReference>
<keyword evidence="6" id="KW-0509">mRNA transport</keyword>
<organism evidence="13 14">
    <name type="scientific">Diacronema lutheri</name>
    <name type="common">Unicellular marine alga</name>
    <name type="synonym">Monochrysis lutheri</name>
    <dbReference type="NCBI Taxonomy" id="2081491"/>
    <lineage>
        <taxon>Eukaryota</taxon>
        <taxon>Haptista</taxon>
        <taxon>Haptophyta</taxon>
        <taxon>Pavlovophyceae</taxon>
        <taxon>Pavlovales</taxon>
        <taxon>Pavlovaceae</taxon>
        <taxon>Diacronema</taxon>
    </lineage>
</organism>
<keyword evidence="14" id="KW-1185">Reference proteome</keyword>
<keyword evidence="9" id="KW-0811">Translocation</keyword>
<evidence type="ECO:0000256" key="4">
    <source>
        <dbReference type="ARBA" id="ARBA00022448"/>
    </source>
</evidence>
<keyword evidence="10" id="KW-0906">Nuclear pore complex</keyword>
<keyword evidence="4" id="KW-0813">Transport</keyword>
<evidence type="ECO:0000313" key="14">
    <source>
        <dbReference type="Proteomes" id="UP000751190"/>
    </source>
</evidence>
<comment type="subcellular location">
    <subcellularLocation>
        <location evidence="1">Nucleus membrane</location>
        <topology evidence="1">Multi-pass membrane protein</topology>
    </subcellularLocation>
    <subcellularLocation>
        <location evidence="2">Nucleus</location>
        <location evidence="2">Nuclear pore complex</location>
    </subcellularLocation>
</comment>
<accession>A0A8J5X9K1</accession>
<keyword evidence="8" id="KW-1133">Transmembrane helix</keyword>
<dbReference type="EMBL" id="JAGTXO010000042">
    <property type="protein sequence ID" value="KAG8459253.1"/>
    <property type="molecule type" value="Genomic_DNA"/>
</dbReference>
<protein>
    <recommendedName>
        <fullName evidence="15">Nucleoporin protein Ndc1-Nup</fullName>
    </recommendedName>
</protein>